<evidence type="ECO:0000313" key="1">
    <source>
        <dbReference type="EMBL" id="KAJ0038659.1"/>
    </source>
</evidence>
<dbReference type="EMBL" id="CM047741">
    <property type="protein sequence ID" value="KAJ0038659.1"/>
    <property type="molecule type" value="Genomic_DNA"/>
</dbReference>
<protein>
    <submittedName>
        <fullName evidence="1">Uncharacterized protein</fullName>
    </submittedName>
</protein>
<evidence type="ECO:0000313" key="2">
    <source>
        <dbReference type="Proteomes" id="UP001163603"/>
    </source>
</evidence>
<reference evidence="2" key="1">
    <citation type="journal article" date="2023" name="G3 (Bethesda)">
        <title>Genome assembly and association tests identify interacting loci associated with vigor, precocity, and sex in interspecific pistachio rootstocks.</title>
        <authorList>
            <person name="Palmer W."/>
            <person name="Jacygrad E."/>
            <person name="Sagayaradj S."/>
            <person name="Cavanaugh K."/>
            <person name="Han R."/>
            <person name="Bertier L."/>
            <person name="Beede B."/>
            <person name="Kafkas S."/>
            <person name="Golino D."/>
            <person name="Preece J."/>
            <person name="Michelmore R."/>
        </authorList>
    </citation>
    <scope>NUCLEOTIDE SEQUENCE [LARGE SCALE GENOMIC DNA]</scope>
</reference>
<proteinExistence type="predicted"/>
<keyword evidence="2" id="KW-1185">Reference proteome</keyword>
<comment type="caution">
    <text evidence="1">The sequence shown here is derived from an EMBL/GenBank/DDBJ whole genome shotgun (WGS) entry which is preliminary data.</text>
</comment>
<organism evidence="1 2">
    <name type="scientific">Pistacia integerrima</name>
    <dbReference type="NCBI Taxonomy" id="434235"/>
    <lineage>
        <taxon>Eukaryota</taxon>
        <taxon>Viridiplantae</taxon>
        <taxon>Streptophyta</taxon>
        <taxon>Embryophyta</taxon>
        <taxon>Tracheophyta</taxon>
        <taxon>Spermatophyta</taxon>
        <taxon>Magnoliopsida</taxon>
        <taxon>eudicotyledons</taxon>
        <taxon>Gunneridae</taxon>
        <taxon>Pentapetalae</taxon>
        <taxon>rosids</taxon>
        <taxon>malvids</taxon>
        <taxon>Sapindales</taxon>
        <taxon>Anacardiaceae</taxon>
        <taxon>Pistacia</taxon>
    </lineage>
</organism>
<gene>
    <name evidence="1" type="ORF">Pint_23422</name>
</gene>
<accession>A0ACC0YK73</accession>
<name>A0ACC0YK73_9ROSI</name>
<dbReference type="Proteomes" id="UP001163603">
    <property type="component" value="Chromosome 6"/>
</dbReference>
<sequence length="189" mass="21068">MVTDPKEVSWNHHSYMMMPQLLSGKPGNSTPVYARPTISPPQLPTSPALMNQNPQQTLHPVILIFQQQELGRHFLVLTIPMIIALVSLFNPVHAPIVFRLTAIALSVGVAAIWNGILLRETCPRASKWIELFGVALVLLSFYGFVGCALPDKTLIWIPALCWLLNLLPFAIAYCSRERVLENGNLPLQH</sequence>